<comment type="caution">
    <text evidence="6">The sequence shown here is derived from an EMBL/GenBank/DDBJ whole genome shotgun (WGS) entry which is preliminary data.</text>
</comment>
<keyword evidence="2 5" id="KW-0812">Transmembrane</keyword>
<name>A0ABV2I8Q1_9HYPH</name>
<feature type="transmembrane region" description="Helical" evidence="5">
    <location>
        <begin position="186"/>
        <end position="209"/>
    </location>
</feature>
<dbReference type="Pfam" id="PF01925">
    <property type="entry name" value="TauE"/>
    <property type="match status" value="1"/>
</dbReference>
<dbReference type="Proteomes" id="UP001549164">
    <property type="component" value="Unassembled WGS sequence"/>
</dbReference>
<reference evidence="6 7" key="1">
    <citation type="submission" date="2024-06" db="EMBL/GenBank/DDBJ databases">
        <title>Genomic Encyclopedia of Type Strains, Phase IV (KMG-IV): sequencing the most valuable type-strain genomes for metagenomic binning, comparative biology and taxonomic classification.</title>
        <authorList>
            <person name="Goeker M."/>
        </authorList>
    </citation>
    <scope>NUCLEOTIDE SEQUENCE [LARGE SCALE GENOMIC DNA]</scope>
    <source>
        <strain evidence="6 7">DSM 28102</strain>
    </source>
</reference>
<dbReference type="PANTHER" id="PTHR43483:SF3">
    <property type="entry name" value="MEMBRANE TRANSPORTER PROTEIN HI_0806-RELATED"/>
    <property type="match status" value="1"/>
</dbReference>
<evidence type="ECO:0000313" key="7">
    <source>
        <dbReference type="Proteomes" id="UP001549164"/>
    </source>
</evidence>
<feature type="transmembrane region" description="Helical" evidence="5">
    <location>
        <begin position="12"/>
        <end position="41"/>
    </location>
</feature>
<evidence type="ECO:0000256" key="4">
    <source>
        <dbReference type="ARBA" id="ARBA00023136"/>
    </source>
</evidence>
<sequence>MPPVSEILQLVGLLAVAGCVAGFLAGLFGIGGGAVLVPVFYQAFAMAGVDESIRMKLCVGTSLAIIIPTSLRSFQSHYRRGSVDMKLLRQWILAVPFGAIVSVLVIAYSPSDVLRAAFAVITLLIGLKMLYPGAARWRLGEDLPKNPGLFGVGWLIGLLSGLIGIGGGTLNNTFMTLYNRPIHQAVATSAGVGVLISLPSFVGNIIGGWGHPGLPLFSTGYVNWVAVALIIPITMLIAPLGARAAHAVSDRVLTAGFGIFLLTISARFFYSFF</sequence>
<dbReference type="InterPro" id="IPR002781">
    <property type="entry name" value="TM_pro_TauE-like"/>
</dbReference>
<keyword evidence="3 5" id="KW-1133">Transmembrane helix</keyword>
<comment type="similarity">
    <text evidence="5">Belongs to the 4-toluene sulfonate uptake permease (TSUP) (TC 2.A.102) family.</text>
</comment>
<keyword evidence="4 5" id="KW-0472">Membrane</keyword>
<proteinExistence type="inferred from homology"/>
<keyword evidence="7" id="KW-1185">Reference proteome</keyword>
<accession>A0ABV2I8Q1</accession>
<feature type="transmembrane region" description="Helical" evidence="5">
    <location>
        <begin position="221"/>
        <end position="240"/>
    </location>
</feature>
<evidence type="ECO:0000256" key="2">
    <source>
        <dbReference type="ARBA" id="ARBA00022692"/>
    </source>
</evidence>
<feature type="transmembrane region" description="Helical" evidence="5">
    <location>
        <begin position="151"/>
        <end position="174"/>
    </location>
</feature>
<feature type="transmembrane region" description="Helical" evidence="5">
    <location>
        <begin position="91"/>
        <end position="108"/>
    </location>
</feature>
<comment type="subcellular location">
    <subcellularLocation>
        <location evidence="5">Cell membrane</location>
        <topology evidence="5">Multi-pass membrane protein</topology>
    </subcellularLocation>
    <subcellularLocation>
        <location evidence="1">Membrane</location>
        <topology evidence="1">Multi-pass membrane protein</topology>
    </subcellularLocation>
</comment>
<feature type="transmembrane region" description="Helical" evidence="5">
    <location>
        <begin position="113"/>
        <end position="131"/>
    </location>
</feature>
<gene>
    <name evidence="6" type="ORF">ABID12_001232</name>
</gene>
<keyword evidence="5" id="KW-1003">Cell membrane</keyword>
<evidence type="ECO:0000256" key="3">
    <source>
        <dbReference type="ARBA" id="ARBA00022989"/>
    </source>
</evidence>
<evidence type="ECO:0000313" key="6">
    <source>
        <dbReference type="EMBL" id="MET3599301.1"/>
    </source>
</evidence>
<protein>
    <recommendedName>
        <fullName evidence="5">Probable membrane transporter protein</fullName>
    </recommendedName>
</protein>
<evidence type="ECO:0000256" key="1">
    <source>
        <dbReference type="ARBA" id="ARBA00004141"/>
    </source>
</evidence>
<dbReference type="PANTHER" id="PTHR43483">
    <property type="entry name" value="MEMBRANE TRANSPORTER PROTEIN HI_0806-RELATED"/>
    <property type="match status" value="1"/>
</dbReference>
<organism evidence="6 7">
    <name type="scientific">Martelella mangrovi</name>
    <dbReference type="NCBI Taxonomy" id="1397477"/>
    <lineage>
        <taxon>Bacteria</taxon>
        <taxon>Pseudomonadati</taxon>
        <taxon>Pseudomonadota</taxon>
        <taxon>Alphaproteobacteria</taxon>
        <taxon>Hyphomicrobiales</taxon>
        <taxon>Aurantimonadaceae</taxon>
        <taxon>Martelella</taxon>
    </lineage>
</organism>
<dbReference type="RefSeq" id="WP_106304889.1">
    <property type="nucleotide sequence ID" value="NZ_JBEPLY010000003.1"/>
</dbReference>
<dbReference type="EMBL" id="JBEPLY010000003">
    <property type="protein sequence ID" value="MET3599301.1"/>
    <property type="molecule type" value="Genomic_DNA"/>
</dbReference>
<evidence type="ECO:0000256" key="5">
    <source>
        <dbReference type="RuleBase" id="RU363041"/>
    </source>
</evidence>
<feature type="transmembrane region" description="Helical" evidence="5">
    <location>
        <begin position="252"/>
        <end position="270"/>
    </location>
</feature>